<reference evidence="1 2" key="1">
    <citation type="submission" date="2018-03" db="EMBL/GenBank/DDBJ databases">
        <title>The ancient ancestry and fast evolution of plastids.</title>
        <authorList>
            <person name="Moore K.R."/>
            <person name="Magnabosco C."/>
            <person name="Momper L."/>
            <person name="Gold D.A."/>
            <person name="Bosak T."/>
            <person name="Fournier G.P."/>
        </authorList>
    </citation>
    <scope>NUCLEOTIDE SEQUENCE [LARGE SCALE GENOMIC DNA]</scope>
    <source>
        <strain evidence="1 2">CCALA 037</strain>
    </source>
</reference>
<gene>
    <name evidence="1" type="ORF">C7B77_25280</name>
</gene>
<dbReference type="OrthoDB" id="570365at2"/>
<dbReference type="Proteomes" id="UP000238937">
    <property type="component" value="Unassembled WGS sequence"/>
</dbReference>
<protein>
    <recommendedName>
        <fullName evidence="3">SH3b domain-containing protein</fullName>
    </recommendedName>
</protein>
<dbReference type="InterPro" id="IPR028994">
    <property type="entry name" value="Integrin_alpha_N"/>
</dbReference>
<dbReference type="SUPFAM" id="SSF69318">
    <property type="entry name" value="Integrin alpha N-terminal domain"/>
    <property type="match status" value="1"/>
</dbReference>
<dbReference type="AlphaFoldDB" id="A0A2T1FJW6"/>
<dbReference type="Gene3D" id="2.30.30.40">
    <property type="entry name" value="SH3 Domains"/>
    <property type="match status" value="1"/>
</dbReference>
<comment type="caution">
    <text evidence="1">The sequence shown here is derived from an EMBL/GenBank/DDBJ whole genome shotgun (WGS) entry which is preliminary data.</text>
</comment>
<evidence type="ECO:0000313" key="1">
    <source>
        <dbReference type="EMBL" id="PSB45297.1"/>
    </source>
</evidence>
<sequence length="262" mass="29167">MNARSLRVGTVFGAISIGCLFTTASQASQDLKLPKSETVINADINGNGKLDRVVASYFSRPILVLDDSHANTCKTVPGKFVRYTMYADGQKNGRVIFEENYGSTRASYWTHRLEIGRDLDGDGRKDLVFYMGDDTSDETTYLIQKPTGFKAVYAGSMGLPSYSIDPQLALVTTMNKTMLATWDRSAEVWKSNKYGWVKGDCVAIRAQPNPKSKIVTLGFDRNLVTVPQSQPVGDWIAIDDDGRSGWINKKYLSFSSPVRWFK</sequence>
<dbReference type="RefSeq" id="WP_106311463.1">
    <property type="nucleotide sequence ID" value="NZ_PVWO01000502.1"/>
</dbReference>
<evidence type="ECO:0008006" key="3">
    <source>
        <dbReference type="Google" id="ProtNLM"/>
    </source>
</evidence>
<accession>A0A2T1FJW6</accession>
<name>A0A2T1FJW6_9CYAN</name>
<proteinExistence type="predicted"/>
<dbReference type="EMBL" id="PVWO01000502">
    <property type="protein sequence ID" value="PSB45297.1"/>
    <property type="molecule type" value="Genomic_DNA"/>
</dbReference>
<evidence type="ECO:0000313" key="2">
    <source>
        <dbReference type="Proteomes" id="UP000238937"/>
    </source>
</evidence>
<organism evidence="1 2">
    <name type="scientific">Chamaesiphon polymorphus CCALA 037</name>
    <dbReference type="NCBI Taxonomy" id="2107692"/>
    <lineage>
        <taxon>Bacteria</taxon>
        <taxon>Bacillati</taxon>
        <taxon>Cyanobacteriota</taxon>
        <taxon>Cyanophyceae</taxon>
        <taxon>Gomontiellales</taxon>
        <taxon>Chamaesiphonaceae</taxon>
        <taxon>Chamaesiphon</taxon>
    </lineage>
</organism>
<keyword evidence="2" id="KW-1185">Reference proteome</keyword>
<dbReference type="PROSITE" id="PS51257">
    <property type="entry name" value="PROKAR_LIPOPROTEIN"/>
    <property type="match status" value="1"/>
</dbReference>